<accession>A0ABY6WCY0</accession>
<sequence>MNIDPSVGVRVASTRLNAFDETNRDGQGTDGLKVGSQSQTSTRGVVGVRLWSEVASIAGGKVAPSLRLSYEHEFGNTQSSLTNAIYGAPSGFTVKGPKLGRDIFTADLGVDMQIKKQLEVRVGGNVSVRKGESALGGGISAKYRF</sequence>
<dbReference type="InterPro" id="IPR005546">
    <property type="entry name" value="Autotransporte_beta"/>
</dbReference>
<keyword evidence="2" id="KW-0645">Protease</keyword>
<dbReference type="Proteomes" id="UP000405357">
    <property type="component" value="Unassembled WGS sequence"/>
</dbReference>
<name>A0ABY6WCY0_9BURK</name>
<comment type="caution">
    <text evidence="2">The sequence shown here is derived from an EMBL/GenBank/DDBJ whole genome shotgun (WGS) entry which is preliminary data.</text>
</comment>
<dbReference type="InterPro" id="IPR036709">
    <property type="entry name" value="Autotransporte_beta_dom_sf"/>
</dbReference>
<dbReference type="NCBIfam" id="TIGR01414">
    <property type="entry name" value="autotrans_barl"/>
    <property type="match status" value="1"/>
</dbReference>
<dbReference type="EMBL" id="CABPSG010000029">
    <property type="protein sequence ID" value="VVE46609.1"/>
    <property type="molecule type" value="Genomic_DNA"/>
</dbReference>
<dbReference type="EC" id="3.4.21.-" evidence="2"/>
<keyword evidence="2" id="KW-0378">Hydrolase</keyword>
<dbReference type="GO" id="GO:0008233">
    <property type="term" value="F:peptidase activity"/>
    <property type="evidence" value="ECO:0007669"/>
    <property type="project" value="UniProtKB-KW"/>
</dbReference>
<evidence type="ECO:0000259" key="1">
    <source>
        <dbReference type="PROSITE" id="PS51208"/>
    </source>
</evidence>
<dbReference type="InterPro" id="IPR006315">
    <property type="entry name" value="OM_autotransptr_brl_dom"/>
</dbReference>
<evidence type="ECO:0000313" key="3">
    <source>
        <dbReference type="Proteomes" id="UP000405357"/>
    </source>
</evidence>
<dbReference type="SUPFAM" id="SSF103515">
    <property type="entry name" value="Autotransporter"/>
    <property type="match status" value="1"/>
</dbReference>
<dbReference type="Pfam" id="PF03797">
    <property type="entry name" value="Autotransporter"/>
    <property type="match status" value="1"/>
</dbReference>
<proteinExistence type="predicted"/>
<dbReference type="PROSITE" id="PS51208">
    <property type="entry name" value="AUTOTRANSPORTER"/>
    <property type="match status" value="1"/>
</dbReference>
<gene>
    <name evidence="2" type="ORF">PSO31014_04409</name>
</gene>
<dbReference type="Gene3D" id="2.40.128.130">
    <property type="entry name" value="Autotransporter beta-domain"/>
    <property type="match status" value="1"/>
</dbReference>
<protein>
    <submittedName>
        <fullName evidence="2">Extracellular serine protease</fullName>
        <ecNumber evidence="2">3.4.21.-</ecNumber>
    </submittedName>
</protein>
<dbReference type="GO" id="GO:0006508">
    <property type="term" value="P:proteolysis"/>
    <property type="evidence" value="ECO:0007669"/>
    <property type="project" value="UniProtKB-KW"/>
</dbReference>
<keyword evidence="3" id="KW-1185">Reference proteome</keyword>
<feature type="domain" description="Autotransporter" evidence="1">
    <location>
        <begin position="1"/>
        <end position="145"/>
    </location>
</feature>
<organism evidence="2 3">
    <name type="scientific">Pandoraea soli</name>
    <dbReference type="NCBI Taxonomy" id="2508293"/>
    <lineage>
        <taxon>Bacteria</taxon>
        <taxon>Pseudomonadati</taxon>
        <taxon>Pseudomonadota</taxon>
        <taxon>Betaproteobacteria</taxon>
        <taxon>Burkholderiales</taxon>
        <taxon>Burkholderiaceae</taxon>
        <taxon>Pandoraea</taxon>
    </lineage>
</organism>
<evidence type="ECO:0000313" key="2">
    <source>
        <dbReference type="EMBL" id="VVE46609.1"/>
    </source>
</evidence>
<reference evidence="2 3" key="1">
    <citation type="submission" date="2019-08" db="EMBL/GenBank/DDBJ databases">
        <authorList>
            <person name="Peeters C."/>
        </authorList>
    </citation>
    <scope>NUCLEOTIDE SEQUENCE [LARGE SCALE GENOMIC DNA]</scope>
    <source>
        <strain evidence="2 3">LMG 31014</strain>
    </source>
</reference>